<keyword evidence="2" id="KW-0472">Membrane</keyword>
<feature type="transmembrane region" description="Helical" evidence="2">
    <location>
        <begin position="257"/>
        <end position="276"/>
    </location>
</feature>
<dbReference type="OrthoDB" id="10364195at2759"/>
<feature type="region of interest" description="Disordered" evidence="1">
    <location>
        <begin position="15"/>
        <end position="35"/>
    </location>
</feature>
<dbReference type="AlphaFoldDB" id="F2TL59"/>
<sequence>MVGFHYVVQISADRASQSRHSNPSTTSPTRDNDSSWFITEVESDECETHQEEHFSWVLSARCSQERFSFDSLTEDLPDSSSCTCLICSPIRRPNSGNHIRGDECIQNPQAHDRDPHGGSRRRCRHEDPRRTMNPLPSDFSDNDNPDITTTTDDEIPDSDDAMLNLDNATTSPSRNTPGENTHRRNDNYLSFVDGILQREFADEALVAEYMVRHRRQRGQLRRGRQMDQSPSGNGDGNSRARDGSSESMKRLYQYREYVFFFPLLCFALLVFLSDFLS</sequence>
<protein>
    <submittedName>
        <fullName evidence="3">Uncharacterized protein</fullName>
    </submittedName>
</protein>
<proteinExistence type="predicted"/>
<feature type="region of interest" description="Disordered" evidence="1">
    <location>
        <begin position="215"/>
        <end position="245"/>
    </location>
</feature>
<name>F2TL59_AJEDA</name>
<dbReference type="EMBL" id="GG749460">
    <property type="protein sequence ID" value="EGE83972.1"/>
    <property type="molecule type" value="Genomic_DNA"/>
</dbReference>
<evidence type="ECO:0000313" key="3">
    <source>
        <dbReference type="EMBL" id="EGE83972.1"/>
    </source>
</evidence>
<keyword evidence="2" id="KW-0812">Transmembrane</keyword>
<feature type="compositionally biased region" description="Acidic residues" evidence="1">
    <location>
        <begin position="151"/>
        <end position="160"/>
    </location>
</feature>
<feature type="region of interest" description="Disordered" evidence="1">
    <location>
        <begin position="96"/>
        <end position="185"/>
    </location>
</feature>
<organism evidence="3">
    <name type="scientific">Ajellomyces dermatitidis (strain ATCC 18188 / CBS 674.68)</name>
    <name type="common">Blastomyces dermatitidis</name>
    <dbReference type="NCBI Taxonomy" id="653446"/>
    <lineage>
        <taxon>Eukaryota</taxon>
        <taxon>Fungi</taxon>
        <taxon>Dikarya</taxon>
        <taxon>Ascomycota</taxon>
        <taxon>Pezizomycotina</taxon>
        <taxon>Eurotiomycetes</taxon>
        <taxon>Eurotiomycetidae</taxon>
        <taxon>Onygenales</taxon>
        <taxon>Ajellomycetaceae</taxon>
        <taxon>Blastomyces</taxon>
    </lineage>
</organism>
<evidence type="ECO:0000256" key="1">
    <source>
        <dbReference type="SAM" id="MobiDB-lite"/>
    </source>
</evidence>
<feature type="compositionally biased region" description="Polar residues" evidence="1">
    <location>
        <begin position="166"/>
        <end position="179"/>
    </location>
</feature>
<evidence type="ECO:0000256" key="2">
    <source>
        <dbReference type="SAM" id="Phobius"/>
    </source>
</evidence>
<dbReference type="Proteomes" id="UP000007802">
    <property type="component" value="Unassembled WGS sequence"/>
</dbReference>
<keyword evidence="2" id="KW-1133">Transmembrane helix</keyword>
<gene>
    <name evidence="3" type="ORF">BDDG_06917</name>
</gene>
<reference evidence="3" key="1">
    <citation type="submission" date="2010-03" db="EMBL/GenBank/DDBJ databases">
        <title>Annotation of Blastomyces dermatitidis strain ATCC 18188.</title>
        <authorList>
            <consortium name="The Broad Institute Genome Sequencing Platform"/>
            <consortium name="Broad Institute Genome Sequencing Center for Infectious Disease."/>
            <person name="Cuomo C."/>
            <person name="Klein B."/>
            <person name="Sullivan T."/>
            <person name="Heitman J."/>
            <person name="Young S."/>
            <person name="Zeng Q."/>
            <person name="Gargeya S."/>
            <person name="Alvarado L."/>
            <person name="Berlin A.M."/>
            <person name="Chapman S.B."/>
            <person name="Chen Z."/>
            <person name="Freedman E."/>
            <person name="Gellesch M."/>
            <person name="Goldberg J."/>
            <person name="Griggs A."/>
            <person name="Gujja S."/>
            <person name="Heilman E."/>
            <person name="Heiman D."/>
            <person name="Howarth C."/>
            <person name="Mehta T."/>
            <person name="Neiman D."/>
            <person name="Pearson M."/>
            <person name="Roberts A."/>
            <person name="Saif S."/>
            <person name="Shea T."/>
            <person name="Shenoy N."/>
            <person name="Sisk P."/>
            <person name="Stolte C."/>
            <person name="Sykes S."/>
            <person name="White J."/>
            <person name="Yandava C."/>
            <person name="Haas B."/>
            <person name="Nusbaum C."/>
            <person name="Birren B."/>
        </authorList>
    </citation>
    <scope>NUCLEOTIDE SEQUENCE [LARGE SCALE GENOMIC DNA]</scope>
    <source>
        <strain evidence="3">ATCC 18188</strain>
    </source>
</reference>
<accession>F2TL59</accession>
<dbReference type="HOGENOM" id="CLU_1038168_0_0_1"/>